<evidence type="ECO:0000313" key="6">
    <source>
        <dbReference type="EMBL" id="TLS38627.1"/>
    </source>
</evidence>
<dbReference type="InterPro" id="IPR025944">
    <property type="entry name" value="Sigma_54_int_dom_CS"/>
</dbReference>
<gene>
    <name evidence="6" type="ORF">FCL54_03765</name>
</gene>
<dbReference type="GO" id="GO:0005524">
    <property type="term" value="F:ATP binding"/>
    <property type="evidence" value="ECO:0007669"/>
    <property type="project" value="UniProtKB-KW"/>
</dbReference>
<dbReference type="CDD" id="cd00009">
    <property type="entry name" value="AAA"/>
    <property type="match status" value="1"/>
</dbReference>
<evidence type="ECO:0000256" key="4">
    <source>
        <dbReference type="ARBA" id="ARBA00023163"/>
    </source>
</evidence>
<evidence type="ECO:0000256" key="3">
    <source>
        <dbReference type="ARBA" id="ARBA00023015"/>
    </source>
</evidence>
<dbReference type="GO" id="GO:0006355">
    <property type="term" value="P:regulation of DNA-templated transcription"/>
    <property type="evidence" value="ECO:0007669"/>
    <property type="project" value="InterPro"/>
</dbReference>
<keyword evidence="3" id="KW-0805">Transcription regulation</keyword>
<evidence type="ECO:0000256" key="1">
    <source>
        <dbReference type="ARBA" id="ARBA00022741"/>
    </source>
</evidence>
<feature type="domain" description="Sigma-54 factor interaction" evidence="5">
    <location>
        <begin position="230"/>
        <end position="446"/>
    </location>
</feature>
<dbReference type="Proteomes" id="UP000308230">
    <property type="component" value="Unassembled WGS sequence"/>
</dbReference>
<protein>
    <submittedName>
        <fullName evidence="6">Sigma-54-dependent Fis family transcriptional regulator</fullName>
    </submittedName>
</protein>
<name>A0A5R9F532_9BACL</name>
<keyword evidence="4" id="KW-0804">Transcription</keyword>
<accession>A0A5R9F532</accession>
<dbReference type="InterPro" id="IPR002078">
    <property type="entry name" value="Sigma_54_int"/>
</dbReference>
<dbReference type="Pfam" id="PF00158">
    <property type="entry name" value="Sigma54_activat"/>
    <property type="match status" value="1"/>
</dbReference>
<dbReference type="Gene3D" id="3.40.50.300">
    <property type="entry name" value="P-loop containing nucleotide triphosphate hydrolases"/>
    <property type="match status" value="1"/>
</dbReference>
<dbReference type="PROSITE" id="PS50045">
    <property type="entry name" value="SIGMA54_INTERACT_4"/>
    <property type="match status" value="1"/>
</dbReference>
<dbReference type="Gene3D" id="1.10.8.60">
    <property type="match status" value="1"/>
</dbReference>
<dbReference type="AlphaFoldDB" id="A0A5R9F532"/>
<evidence type="ECO:0000313" key="7">
    <source>
        <dbReference type="Proteomes" id="UP000308230"/>
    </source>
</evidence>
<keyword evidence="7" id="KW-1185">Reference proteome</keyword>
<dbReference type="PROSITE" id="PS00688">
    <property type="entry name" value="SIGMA54_INTERACT_3"/>
    <property type="match status" value="1"/>
</dbReference>
<dbReference type="EMBL" id="SWLG01000002">
    <property type="protein sequence ID" value="TLS38627.1"/>
    <property type="molecule type" value="Genomic_DNA"/>
</dbReference>
<dbReference type="OrthoDB" id="9803970at2"/>
<evidence type="ECO:0000259" key="5">
    <source>
        <dbReference type="PROSITE" id="PS50045"/>
    </source>
</evidence>
<dbReference type="InterPro" id="IPR058031">
    <property type="entry name" value="AAA_lid_NorR"/>
</dbReference>
<keyword evidence="1" id="KW-0547">Nucleotide-binding</keyword>
<dbReference type="InterPro" id="IPR027417">
    <property type="entry name" value="P-loop_NTPase"/>
</dbReference>
<reference evidence="6 7" key="1">
    <citation type="submission" date="2019-04" db="EMBL/GenBank/DDBJ databases">
        <title>Bacillus caeni sp. nov., a bacterium isolated from mangrove sediment.</title>
        <authorList>
            <person name="Huang H."/>
            <person name="Mo K."/>
            <person name="Hu Y."/>
        </authorList>
    </citation>
    <scope>NUCLEOTIDE SEQUENCE [LARGE SCALE GENOMIC DNA]</scope>
    <source>
        <strain evidence="6 7">HB172195</strain>
    </source>
</reference>
<dbReference type="PANTHER" id="PTHR32071">
    <property type="entry name" value="TRANSCRIPTIONAL REGULATORY PROTEIN"/>
    <property type="match status" value="1"/>
</dbReference>
<dbReference type="SMART" id="SM00382">
    <property type="entry name" value="AAA"/>
    <property type="match status" value="1"/>
</dbReference>
<dbReference type="Pfam" id="PF25601">
    <property type="entry name" value="AAA_lid_14"/>
    <property type="match status" value="1"/>
</dbReference>
<dbReference type="SUPFAM" id="SSF52540">
    <property type="entry name" value="P-loop containing nucleoside triphosphate hydrolases"/>
    <property type="match status" value="1"/>
</dbReference>
<evidence type="ECO:0000256" key="2">
    <source>
        <dbReference type="ARBA" id="ARBA00022840"/>
    </source>
</evidence>
<sequence>MKAKRLMVMERKLVVIAIQEEYLAIISKQIKEIVGDMIKVKSITVKDITKESVSPNDVVLLSGIFIKELILPFIPVDARCVIAKRAINIVNLRDLIDLPKGQNILIVNDNRINTKETLEMLTQILFEHHYLAYDPEHPFPEKIDYVVTPGEKHLVPKAFAKVIDIGPRVLDLETLLELFEAFGLQEQSSVFVKRYIKSLVSVTKVSYGNDPKAFLTESVKTAASRSFEDIVASSLKMKELVHIAQKVAKTHYPVLITGEKGTGKTMLAEAIHNHSAVSDHPFVTVNCSMKNNELLEEELFGVDDNPGLVELAHGGTLFIKEIDHLPHSIQKRVVQYLENNHLFRIGKKNAIPINVRLIATSNSDLNSLVQSEAVVTDLYYYLAPFSMNVPSFNSRKEDLEPLIDAFLKQFSQSDVHFSIEVLEAFHHYHWPGNVRELYNVISYCVCLEEKTITKANLPLFFNGEVKEKEQDIGLETKSIIESIEKHGFLDESIAILTVFENGKKMQKSFGRIKVRKQLEEKGITLTDQQLRSRMEVLGDLGLLLVRQGRAGSTISREGSFFLHAMSATNKK</sequence>
<dbReference type="PANTHER" id="PTHR32071:SF57">
    <property type="entry name" value="C4-DICARBOXYLATE TRANSPORT TRANSCRIPTIONAL REGULATORY PROTEIN DCTD"/>
    <property type="match status" value="1"/>
</dbReference>
<keyword evidence="2" id="KW-0067">ATP-binding</keyword>
<proteinExistence type="predicted"/>
<comment type="caution">
    <text evidence="6">The sequence shown here is derived from an EMBL/GenBank/DDBJ whole genome shotgun (WGS) entry which is preliminary data.</text>
</comment>
<dbReference type="InterPro" id="IPR003593">
    <property type="entry name" value="AAA+_ATPase"/>
</dbReference>
<organism evidence="6 7">
    <name type="scientific">Exobacillus caeni</name>
    <dbReference type="NCBI Taxonomy" id="2574798"/>
    <lineage>
        <taxon>Bacteria</taxon>
        <taxon>Bacillati</taxon>
        <taxon>Bacillota</taxon>
        <taxon>Bacilli</taxon>
        <taxon>Bacillales</taxon>
        <taxon>Guptibacillaceae</taxon>
        <taxon>Exobacillus</taxon>
    </lineage>
</organism>